<proteinExistence type="predicted"/>
<feature type="transmembrane region" description="Helical" evidence="1">
    <location>
        <begin position="72"/>
        <end position="94"/>
    </location>
</feature>
<name>A0AAV8XWW1_9CUCU</name>
<accession>A0AAV8XWW1</accession>
<protein>
    <recommendedName>
        <fullName evidence="4">Transmembrane protein 60</fullName>
    </recommendedName>
</protein>
<comment type="caution">
    <text evidence="2">The sequence shown here is derived from an EMBL/GenBank/DDBJ whole genome shotgun (WGS) entry which is preliminary data.</text>
</comment>
<evidence type="ECO:0000313" key="2">
    <source>
        <dbReference type="EMBL" id="KAJ8942770.1"/>
    </source>
</evidence>
<dbReference type="PANTHER" id="PTHR13568">
    <property type="entry name" value="FAM11A, B PROTEIN"/>
    <property type="match status" value="1"/>
</dbReference>
<dbReference type="EMBL" id="JAPWTK010000314">
    <property type="protein sequence ID" value="KAJ8942770.1"/>
    <property type="molecule type" value="Genomic_DNA"/>
</dbReference>
<reference evidence="2" key="1">
    <citation type="journal article" date="2023" name="Insect Mol. Biol.">
        <title>Genome sequencing provides insights into the evolution of gene families encoding plant cell wall-degrading enzymes in longhorned beetles.</title>
        <authorList>
            <person name="Shin N.R."/>
            <person name="Okamura Y."/>
            <person name="Kirsch R."/>
            <person name="Pauchet Y."/>
        </authorList>
    </citation>
    <scope>NUCLEOTIDE SEQUENCE</scope>
    <source>
        <strain evidence="2">AMC_N1</strain>
    </source>
</reference>
<keyword evidence="1" id="KW-1133">Transmembrane helix</keyword>
<feature type="transmembrane region" description="Helical" evidence="1">
    <location>
        <begin position="33"/>
        <end position="52"/>
    </location>
</feature>
<evidence type="ECO:0000256" key="1">
    <source>
        <dbReference type="SAM" id="Phobius"/>
    </source>
</evidence>
<dbReference type="Proteomes" id="UP001162162">
    <property type="component" value="Unassembled WGS sequence"/>
</dbReference>
<keyword evidence="3" id="KW-1185">Reference proteome</keyword>
<evidence type="ECO:0000313" key="3">
    <source>
        <dbReference type="Proteomes" id="UP001162162"/>
    </source>
</evidence>
<dbReference type="AlphaFoldDB" id="A0AAV8XWW1"/>
<dbReference type="Pfam" id="PF10269">
    <property type="entry name" value="Tmemb_185A"/>
    <property type="match status" value="1"/>
</dbReference>
<keyword evidence="1" id="KW-0472">Membrane</keyword>
<organism evidence="2 3">
    <name type="scientific">Aromia moschata</name>
    <dbReference type="NCBI Taxonomy" id="1265417"/>
    <lineage>
        <taxon>Eukaryota</taxon>
        <taxon>Metazoa</taxon>
        <taxon>Ecdysozoa</taxon>
        <taxon>Arthropoda</taxon>
        <taxon>Hexapoda</taxon>
        <taxon>Insecta</taxon>
        <taxon>Pterygota</taxon>
        <taxon>Neoptera</taxon>
        <taxon>Endopterygota</taxon>
        <taxon>Coleoptera</taxon>
        <taxon>Polyphaga</taxon>
        <taxon>Cucujiformia</taxon>
        <taxon>Chrysomeloidea</taxon>
        <taxon>Cerambycidae</taxon>
        <taxon>Cerambycinae</taxon>
        <taxon>Callichromatini</taxon>
        <taxon>Aromia</taxon>
    </lineage>
</organism>
<evidence type="ECO:0008006" key="4">
    <source>
        <dbReference type="Google" id="ProtNLM"/>
    </source>
</evidence>
<gene>
    <name evidence="2" type="ORF">NQ318_002930</name>
</gene>
<dbReference type="PANTHER" id="PTHR13568:SF4">
    <property type="entry name" value="TRANSMEMBRANE PROTEIN 60"/>
    <property type="match status" value="1"/>
</dbReference>
<keyword evidence="1" id="KW-0812">Transmembrane</keyword>
<dbReference type="InterPro" id="IPR019396">
    <property type="entry name" value="TM_Fragile-X-F-assoc"/>
</dbReference>
<sequence>MVMHRALFTWFILLIFFILLCLRLEARTHWNWFLIFLPMWIYDLILLIDALFNIFIRCKHENIRNLFKNKNILLVAVVLLKIAAQITLCLKLEYAALNLQLYHVLLPFWILLPILIVDVSVQ</sequence>
<feature type="transmembrane region" description="Helical" evidence="1">
    <location>
        <begin position="100"/>
        <end position="121"/>
    </location>
</feature>